<dbReference type="AlphaFoldDB" id="A0AAW1R4M5"/>
<feature type="region of interest" description="Disordered" evidence="2">
    <location>
        <begin position="494"/>
        <end position="520"/>
    </location>
</feature>
<keyword evidence="4" id="KW-1185">Reference proteome</keyword>
<reference evidence="3 4" key="1">
    <citation type="journal article" date="2024" name="Nat. Commun.">
        <title>Phylogenomics reveals the evolutionary origins of lichenization in chlorophyte algae.</title>
        <authorList>
            <person name="Puginier C."/>
            <person name="Libourel C."/>
            <person name="Otte J."/>
            <person name="Skaloud P."/>
            <person name="Haon M."/>
            <person name="Grisel S."/>
            <person name="Petersen M."/>
            <person name="Berrin J.G."/>
            <person name="Delaux P.M."/>
            <person name="Dal Grande F."/>
            <person name="Keller J."/>
        </authorList>
    </citation>
    <scope>NUCLEOTIDE SEQUENCE [LARGE SCALE GENOMIC DNA]</scope>
    <source>
        <strain evidence="3 4">SAG 2043</strain>
    </source>
</reference>
<sequence>MKRLLSRGNSAKREMPPADDLEPYRQEVDPYHAHYPPVAQAEAGPSSSGSRAAATAPGQPEQRREAHLSQLAVLENFATHGMYVHFTDEEAQALEEKALAHAMAASKADAKAARKGKHGAGHEQPAMIDLPVDPLSHDEAHRLVQHLGADRSMKKTGSFKRMFSRKGSAKSLASQASSRSLQHQASGRSLQSQDSSRSQAAPRDPNFHAQASGGFENGSHADFVLHNGQHNGYANGHALPDSAPYSHQPYVQQQPLAEQPTYYDPQTQSYVTNPFLDPIHGSDTNPFLDPNHGHHVAYGADGYHDPEMAHALAYSAQQAQQAQRGQADAHDDVDEDLLAVAMAESRQQAEYDDILRDAKQLRLDLGYALLGCQEHQAEWVGKRAQLEATLPRGVEVPHELARDVAHAEYEGEQAELRVVALQDAIEELQSMEDFIRSTKPRRAEAVALTEEIVRQLLERLNFMGFGFAMPGGAAGAPMDSMTVEIVDKFRQKTGIQEQSVPHETAVATPPTPSPRAHAKPKIPTIPATAAAAAAGAGAMAAAAQALHEDGPTTFPPVSSAGGHPQLVSPGSRVPKLDLAGTHEPRSSLDRDRDQGQSMVLPPIPPATPGRLESIPNRALATPLSSPQRSTVSDSARATPQAPVPTPLTSQTLESLGLNSLNSQPRAADAASRWETSSVASDTLSTTSSFNPERSRIMLSKASSKIAHLLADIDKKHAARKATDANIVRRMPLVVHVYGELKRIMPQHLMDANFAVEGGMEALPTSSKREALRKEARLAREAEKANRPADVEAVQAEAAKHARAIARAIDAIGRLKVRQMVDLVAFVEQTDSTLDALRANEDAVLAQFDWPKQRYDAMREAATLWKDLSQMIDRQQRWQLTRNGSCQEEGRCMETYFDTLRALVTKLTDRQDVLERRFAMHGLPWEKGMLRNVRYASLNLATLFMSRVLFEVANLERSQSSQHEKCLEHLAEAVRMGYKIHQFAGGFNADCNELFEKVKRLTQYYVRTIDPAWLRDTNIVPNQ</sequence>
<protein>
    <submittedName>
        <fullName evidence="3">Uncharacterized protein</fullName>
    </submittedName>
</protein>
<feature type="compositionally biased region" description="Polar residues" evidence="2">
    <location>
        <begin position="673"/>
        <end position="689"/>
    </location>
</feature>
<feature type="compositionally biased region" description="Polar residues" evidence="2">
    <location>
        <begin position="622"/>
        <end position="637"/>
    </location>
</feature>
<dbReference type="EMBL" id="JALJOR010000001">
    <property type="protein sequence ID" value="KAK9828753.1"/>
    <property type="molecule type" value="Genomic_DNA"/>
</dbReference>
<accession>A0AAW1R4M5</accession>
<feature type="compositionally biased region" description="Low complexity" evidence="2">
    <location>
        <begin position="169"/>
        <end position="203"/>
    </location>
</feature>
<feature type="compositionally biased region" description="Low complexity" evidence="2">
    <location>
        <begin position="41"/>
        <end position="58"/>
    </location>
</feature>
<dbReference type="PANTHER" id="PTHR31342">
    <property type="entry name" value="PROTEIN CHUP1, CHLOROPLASTIC"/>
    <property type="match status" value="1"/>
</dbReference>
<feature type="region of interest" description="Disordered" evidence="2">
    <location>
        <begin position="549"/>
        <end position="649"/>
    </location>
</feature>
<dbReference type="Proteomes" id="UP001489004">
    <property type="component" value="Unassembled WGS sequence"/>
</dbReference>
<feature type="region of interest" description="Disordered" evidence="2">
    <location>
        <begin position="1"/>
        <end position="66"/>
    </location>
</feature>
<comment type="caution">
    <text evidence="3">The sequence shown here is derived from an EMBL/GenBank/DDBJ whole genome shotgun (WGS) entry which is preliminary data.</text>
</comment>
<evidence type="ECO:0000313" key="4">
    <source>
        <dbReference type="Proteomes" id="UP001489004"/>
    </source>
</evidence>
<feature type="region of interest" description="Disordered" evidence="2">
    <location>
        <begin position="146"/>
        <end position="247"/>
    </location>
</feature>
<evidence type="ECO:0000256" key="2">
    <source>
        <dbReference type="SAM" id="MobiDB-lite"/>
    </source>
</evidence>
<feature type="compositionally biased region" description="Basic and acidic residues" evidence="2">
    <location>
        <begin position="580"/>
        <end position="594"/>
    </location>
</feature>
<dbReference type="InterPro" id="IPR040265">
    <property type="entry name" value="CHUP1/IPGA1-like"/>
</dbReference>
<feature type="region of interest" description="Disordered" evidence="2">
    <location>
        <begin position="661"/>
        <end position="689"/>
    </location>
</feature>
<evidence type="ECO:0000256" key="1">
    <source>
        <dbReference type="ARBA" id="ARBA00023054"/>
    </source>
</evidence>
<gene>
    <name evidence="3" type="ORF">WJX72_001927</name>
</gene>
<proteinExistence type="predicted"/>
<evidence type="ECO:0000313" key="3">
    <source>
        <dbReference type="EMBL" id="KAK9828753.1"/>
    </source>
</evidence>
<name>A0AAW1R4M5_9CHLO</name>
<keyword evidence="1" id="KW-0175">Coiled coil</keyword>
<feature type="compositionally biased region" description="Basic and acidic residues" evidence="2">
    <location>
        <begin position="11"/>
        <end position="32"/>
    </location>
</feature>
<dbReference type="PANTHER" id="PTHR31342:SF16">
    <property type="entry name" value="TALIN_MIDDLE DOMAIN-CONTAINING PROTEIN"/>
    <property type="match status" value="1"/>
</dbReference>
<organism evidence="3 4">
    <name type="scientific">[Myrmecia] bisecta</name>
    <dbReference type="NCBI Taxonomy" id="41462"/>
    <lineage>
        <taxon>Eukaryota</taxon>
        <taxon>Viridiplantae</taxon>
        <taxon>Chlorophyta</taxon>
        <taxon>core chlorophytes</taxon>
        <taxon>Trebouxiophyceae</taxon>
        <taxon>Trebouxiales</taxon>
        <taxon>Trebouxiaceae</taxon>
        <taxon>Myrmecia</taxon>
    </lineage>
</organism>